<dbReference type="PANTHER" id="PTHR43742:SF9">
    <property type="entry name" value="TETRATHIONATE REDUCTASE SUBUNIT A"/>
    <property type="match status" value="1"/>
</dbReference>
<evidence type="ECO:0000313" key="13">
    <source>
        <dbReference type="Proteomes" id="UP000001520"/>
    </source>
</evidence>
<dbReference type="STRING" id="639282.DEFDS_0670"/>
<dbReference type="InterPro" id="IPR006963">
    <property type="entry name" value="Mopterin_OxRdtase_4Fe-4S_dom"/>
</dbReference>
<dbReference type="Proteomes" id="UP000001520">
    <property type="component" value="Chromosome"/>
</dbReference>
<dbReference type="Pfam" id="PF01568">
    <property type="entry name" value="Molydop_binding"/>
    <property type="match status" value="1"/>
</dbReference>
<evidence type="ECO:0000256" key="2">
    <source>
        <dbReference type="ARBA" id="ARBA00010312"/>
    </source>
</evidence>
<organism evidence="12 13">
    <name type="scientific">Deferribacter desulfuricans (strain DSM 14783 / JCM 11476 / NBRC 101012 / SSM1)</name>
    <dbReference type="NCBI Taxonomy" id="639282"/>
    <lineage>
        <taxon>Bacteria</taxon>
        <taxon>Pseudomonadati</taxon>
        <taxon>Deferribacterota</taxon>
        <taxon>Deferribacteres</taxon>
        <taxon>Deferribacterales</taxon>
        <taxon>Deferribacteraceae</taxon>
        <taxon>Deferribacter</taxon>
    </lineage>
</organism>
<dbReference type="Gene3D" id="2.20.25.90">
    <property type="entry name" value="ADC-like domains"/>
    <property type="match status" value="1"/>
</dbReference>
<proteinExistence type="inferred from homology"/>
<comment type="cofactor">
    <cofactor evidence="1">
        <name>Mo-bis(molybdopterin guanine dinucleotide)</name>
        <dbReference type="ChEBI" id="CHEBI:60539"/>
    </cofactor>
</comment>
<dbReference type="Gene3D" id="3.40.228.10">
    <property type="entry name" value="Dimethylsulfoxide Reductase, domain 2"/>
    <property type="match status" value="1"/>
</dbReference>
<evidence type="ECO:0000256" key="5">
    <source>
        <dbReference type="ARBA" id="ARBA00022723"/>
    </source>
</evidence>
<dbReference type="SUPFAM" id="SSF53706">
    <property type="entry name" value="Formate dehydrogenase/DMSO reductase, domains 1-3"/>
    <property type="match status" value="1"/>
</dbReference>
<dbReference type="InterPro" id="IPR050612">
    <property type="entry name" value="Prok_Mopterin_Oxidored"/>
</dbReference>
<dbReference type="HOGENOM" id="CLU_000422_13_3_0"/>
<dbReference type="Pfam" id="PF00384">
    <property type="entry name" value="Molybdopterin"/>
    <property type="match status" value="1"/>
</dbReference>
<feature type="signal peptide" evidence="10">
    <location>
        <begin position="1"/>
        <end position="30"/>
    </location>
</feature>
<dbReference type="GO" id="GO:0043546">
    <property type="term" value="F:molybdopterin cofactor binding"/>
    <property type="evidence" value="ECO:0007669"/>
    <property type="project" value="InterPro"/>
</dbReference>
<feature type="domain" description="4Fe-4S Mo/W bis-MGD-type" evidence="11">
    <location>
        <begin position="44"/>
        <end position="100"/>
    </location>
</feature>
<gene>
    <name evidence="12" type="ordered locus">DEFDS_0670</name>
</gene>
<dbReference type="PROSITE" id="PS51669">
    <property type="entry name" value="4FE4S_MOW_BIS_MGD"/>
    <property type="match status" value="1"/>
</dbReference>
<evidence type="ECO:0000256" key="4">
    <source>
        <dbReference type="ARBA" id="ARBA00022505"/>
    </source>
</evidence>
<keyword evidence="9" id="KW-0411">Iron-sulfur</keyword>
<dbReference type="GO" id="GO:0016491">
    <property type="term" value="F:oxidoreductase activity"/>
    <property type="evidence" value="ECO:0007669"/>
    <property type="project" value="UniProtKB-KW"/>
</dbReference>
<dbReference type="InterPro" id="IPR006656">
    <property type="entry name" value="Mopterin_OxRdtase"/>
</dbReference>
<dbReference type="InterPro" id="IPR006655">
    <property type="entry name" value="Mopterin_OxRdtase_prok_CS"/>
</dbReference>
<accession>D3PC27</accession>
<feature type="chain" id="PRO_5003047802" evidence="10">
    <location>
        <begin position="31"/>
        <end position="737"/>
    </location>
</feature>
<dbReference type="Pfam" id="PF04879">
    <property type="entry name" value="Molybdop_Fe4S4"/>
    <property type="match status" value="1"/>
</dbReference>
<keyword evidence="5" id="KW-0479">Metal-binding</keyword>
<evidence type="ECO:0000259" key="11">
    <source>
        <dbReference type="PROSITE" id="PS51669"/>
    </source>
</evidence>
<keyword evidence="8" id="KW-0408">Iron</keyword>
<name>D3PC27_DEFDS</name>
<keyword evidence="6 10" id="KW-0732">Signal</keyword>
<dbReference type="SMART" id="SM00926">
    <property type="entry name" value="Molybdop_Fe4S4"/>
    <property type="match status" value="1"/>
</dbReference>
<dbReference type="Gene3D" id="3.30.2070.10">
    <property type="entry name" value="Formate dehydrogenase/DMSO reductase"/>
    <property type="match status" value="1"/>
</dbReference>
<evidence type="ECO:0000256" key="9">
    <source>
        <dbReference type="ARBA" id="ARBA00023014"/>
    </source>
</evidence>
<evidence type="ECO:0000256" key="3">
    <source>
        <dbReference type="ARBA" id="ARBA00022485"/>
    </source>
</evidence>
<dbReference type="AlphaFoldDB" id="D3PC27"/>
<dbReference type="SUPFAM" id="SSF50692">
    <property type="entry name" value="ADC-like"/>
    <property type="match status" value="1"/>
</dbReference>
<dbReference type="PROSITE" id="PS00490">
    <property type="entry name" value="MOLYBDOPTERIN_PROK_2"/>
    <property type="match status" value="1"/>
</dbReference>
<dbReference type="InterPro" id="IPR009010">
    <property type="entry name" value="Asp_de-COase-like_dom_sf"/>
</dbReference>
<reference evidence="12 13" key="1">
    <citation type="journal article" date="2010" name="DNA Res.">
        <title>Bacterial lifestyle in a deep-sea hydrothermal vent chimney revealed by the genome sequence of the thermophilic bacterium Deferribacter desulfuricans SSM1.</title>
        <authorList>
            <person name="Takaki Y."/>
            <person name="Shimamura S."/>
            <person name="Nakagawa S."/>
            <person name="Fukuhara Y."/>
            <person name="Horikawa H."/>
            <person name="Ankai A."/>
            <person name="Harada T."/>
            <person name="Hosoyama A."/>
            <person name="Oguchi A."/>
            <person name="Fukui S."/>
            <person name="Fujita N."/>
            <person name="Takami H."/>
            <person name="Takai K."/>
        </authorList>
    </citation>
    <scope>NUCLEOTIDE SEQUENCE [LARGE SCALE GENOMIC DNA]</scope>
    <source>
        <strain evidence="13">DSM 14783 / JCM 11476 / NBRC 101012 / SSM1</strain>
    </source>
</reference>
<dbReference type="Gene3D" id="3.40.50.740">
    <property type="match status" value="1"/>
</dbReference>
<dbReference type="Gene3D" id="2.40.40.20">
    <property type="match status" value="1"/>
</dbReference>
<keyword evidence="7" id="KW-0560">Oxidoreductase</keyword>
<dbReference type="eggNOG" id="COG0243">
    <property type="taxonomic scope" value="Bacteria"/>
</dbReference>
<evidence type="ECO:0000256" key="10">
    <source>
        <dbReference type="SAM" id="SignalP"/>
    </source>
</evidence>
<comment type="similarity">
    <text evidence="2">Belongs to the prokaryotic molybdopterin-containing oxidoreductase family.</text>
</comment>
<dbReference type="KEGG" id="ddf:DEFDS_0670"/>
<keyword evidence="3" id="KW-0004">4Fe-4S</keyword>
<evidence type="ECO:0000256" key="7">
    <source>
        <dbReference type="ARBA" id="ARBA00023002"/>
    </source>
</evidence>
<evidence type="ECO:0000256" key="1">
    <source>
        <dbReference type="ARBA" id="ARBA00001942"/>
    </source>
</evidence>
<dbReference type="InterPro" id="IPR006657">
    <property type="entry name" value="MoPterin_dinucl-bd_dom"/>
</dbReference>
<evidence type="ECO:0000256" key="8">
    <source>
        <dbReference type="ARBA" id="ARBA00023004"/>
    </source>
</evidence>
<evidence type="ECO:0000256" key="6">
    <source>
        <dbReference type="ARBA" id="ARBA00022729"/>
    </source>
</evidence>
<sequence length="737" mass="83740">MGLKLNRRTFLKSTALISSAVLANSGVLMANNSEKRNKSREYGLKKIHTWCEMCFWGCGVTALKRNGKVFKLEGQEKCPNNYGKLCAKGNAGVYQLYDPDRLKSPMIRTGERGSGKFKEVSWEEAYNYIAEKVKKISDYYGSKSLALIAHGSGEHAFISLLEALGSHNIAIPAYSQCMGSREIGWWLTYGMGFTGHEYGDGEHSKCMMFLGRNILEALQVGEAKKVIDGLSKGAKLIYVDPRYSKTAAKADYWLQIKPGTDLALLLGMINFIIENKLYNEDFVKKYCYGFDELKKEVKQYTLEWTSRETEIPAKQIAEVCYELAKAAPQCFIHPGRRLTRYGNDTQTVRAIGILNALFGNWGMPGGFYVPVAMKIKTPHMYELEEEHGKHKFERVDGAGEKYKLAPKNLGRENGLFEAILTGKPYPIKGLFVYGTNFFEHYPDNKVAKKIANSLDLLVTCEIYMTETALYSDVILPESTYLERWDPITIQADKYPFIQYREPASVKLFNTKGAWEIASELAKTMNLKIKYKTVQEYNKEFLKTIGISEDVLKRDGCYVFPVKKGMYPQAEGKELKFRTMSRKIELYSKFLDRLGFDPIPKYTKAPNPAPDEFRLLFGRMSYHTHARTQNNRWLLALHNFDVKLWIHPKRAAQLGITDGAKVRIRKGDKVSDELTAYVTDLIHPECIFIPHGFGRFSKFMKYAYEMKGASDAEFCSNGVDPISGAAAFHNGFVKVERV</sequence>
<dbReference type="GO" id="GO:0051539">
    <property type="term" value="F:4 iron, 4 sulfur cluster binding"/>
    <property type="evidence" value="ECO:0007669"/>
    <property type="project" value="UniProtKB-KW"/>
</dbReference>
<dbReference type="PANTHER" id="PTHR43742">
    <property type="entry name" value="TRIMETHYLAMINE-N-OXIDE REDUCTASE"/>
    <property type="match status" value="1"/>
</dbReference>
<dbReference type="RefSeq" id="WP_013007398.1">
    <property type="nucleotide sequence ID" value="NC_013939.1"/>
</dbReference>
<dbReference type="GO" id="GO:0046872">
    <property type="term" value="F:metal ion binding"/>
    <property type="evidence" value="ECO:0007669"/>
    <property type="project" value="UniProtKB-KW"/>
</dbReference>
<keyword evidence="13" id="KW-1185">Reference proteome</keyword>
<protein>
    <submittedName>
        <fullName evidence="12">Molybdopterin oxidoreductase, molybdopterin-binding subunit</fullName>
    </submittedName>
</protein>
<dbReference type="EMBL" id="AP011529">
    <property type="protein sequence ID" value="BAI80150.1"/>
    <property type="molecule type" value="Genomic_DNA"/>
</dbReference>
<evidence type="ECO:0000313" key="12">
    <source>
        <dbReference type="EMBL" id="BAI80150.1"/>
    </source>
</evidence>
<keyword evidence="4" id="KW-0500">Molybdenum</keyword>